<dbReference type="AlphaFoldDB" id="A0A8S3G0S0"/>
<accession>A0A8S3G0S0</accession>
<feature type="compositionally biased region" description="Low complexity" evidence="1">
    <location>
        <begin position="51"/>
        <end position="73"/>
    </location>
</feature>
<evidence type="ECO:0000256" key="1">
    <source>
        <dbReference type="SAM" id="MobiDB-lite"/>
    </source>
</evidence>
<evidence type="ECO:0000313" key="3">
    <source>
        <dbReference type="EMBL" id="CAF5216238.1"/>
    </source>
</evidence>
<comment type="caution">
    <text evidence="2">The sequence shown here is derived from an EMBL/GenBank/DDBJ whole genome shotgun (WGS) entry which is preliminary data.</text>
</comment>
<dbReference type="EMBL" id="CAJOBH010254591">
    <property type="protein sequence ID" value="CAF5145798.1"/>
    <property type="molecule type" value="Genomic_DNA"/>
</dbReference>
<dbReference type="EMBL" id="CAJOBJ010358323">
    <property type="protein sequence ID" value="CAF5216238.1"/>
    <property type="molecule type" value="Genomic_DNA"/>
</dbReference>
<feature type="non-terminal residue" evidence="2">
    <location>
        <position position="73"/>
    </location>
</feature>
<dbReference type="Proteomes" id="UP000681720">
    <property type="component" value="Unassembled WGS sequence"/>
</dbReference>
<dbReference type="Proteomes" id="UP000681967">
    <property type="component" value="Unassembled WGS sequence"/>
</dbReference>
<feature type="region of interest" description="Disordered" evidence="1">
    <location>
        <begin position="1"/>
        <end position="21"/>
    </location>
</feature>
<protein>
    <submittedName>
        <fullName evidence="2">Uncharacterized protein</fullName>
    </submittedName>
</protein>
<evidence type="ECO:0000313" key="2">
    <source>
        <dbReference type="EMBL" id="CAF5145798.1"/>
    </source>
</evidence>
<gene>
    <name evidence="2" type="ORF">BYL167_LOCUS71128</name>
    <name evidence="3" type="ORF">GIL414_LOCUS81766</name>
</gene>
<organism evidence="2 4">
    <name type="scientific">Rotaria magnacalcarata</name>
    <dbReference type="NCBI Taxonomy" id="392030"/>
    <lineage>
        <taxon>Eukaryota</taxon>
        <taxon>Metazoa</taxon>
        <taxon>Spiralia</taxon>
        <taxon>Gnathifera</taxon>
        <taxon>Rotifera</taxon>
        <taxon>Eurotatoria</taxon>
        <taxon>Bdelloidea</taxon>
        <taxon>Philodinida</taxon>
        <taxon>Philodinidae</taxon>
        <taxon>Rotaria</taxon>
    </lineage>
</organism>
<evidence type="ECO:0000313" key="4">
    <source>
        <dbReference type="Proteomes" id="UP000681967"/>
    </source>
</evidence>
<feature type="non-terminal residue" evidence="2">
    <location>
        <position position="1"/>
    </location>
</feature>
<feature type="region of interest" description="Disordered" evidence="1">
    <location>
        <begin position="42"/>
        <end position="73"/>
    </location>
</feature>
<proteinExistence type="predicted"/>
<sequence>GKLDQQQTISPTNTQIKKPATQQQVKDVLTFDQWLQPPLGSIIQGPPCVQADTASSSSSSATAGSKGETTLSS</sequence>
<name>A0A8S3G0S0_9BILA</name>
<reference evidence="2" key="1">
    <citation type="submission" date="2021-02" db="EMBL/GenBank/DDBJ databases">
        <authorList>
            <person name="Nowell W R."/>
        </authorList>
    </citation>
    <scope>NUCLEOTIDE SEQUENCE</scope>
</reference>